<dbReference type="AlphaFoldDB" id="A0A517PCJ5"/>
<dbReference type="PROSITE" id="PS51257">
    <property type="entry name" value="PROKAR_LIPOPROTEIN"/>
    <property type="match status" value="1"/>
</dbReference>
<feature type="compositionally biased region" description="Low complexity" evidence="1">
    <location>
        <begin position="127"/>
        <end position="137"/>
    </location>
</feature>
<dbReference type="EMBL" id="CP036265">
    <property type="protein sequence ID" value="QDT17076.1"/>
    <property type="molecule type" value="Genomic_DNA"/>
</dbReference>
<name>A0A517PCJ5_9PLAN</name>
<protein>
    <submittedName>
        <fullName evidence="2">Uncharacterized protein</fullName>
    </submittedName>
</protein>
<evidence type="ECO:0000313" key="2">
    <source>
        <dbReference type="EMBL" id="QDT17076.1"/>
    </source>
</evidence>
<feature type="region of interest" description="Disordered" evidence="1">
    <location>
        <begin position="64"/>
        <end position="144"/>
    </location>
</feature>
<keyword evidence="3" id="KW-1185">Reference proteome</keyword>
<feature type="region of interest" description="Disordered" evidence="1">
    <location>
        <begin position="201"/>
        <end position="222"/>
    </location>
</feature>
<accession>A0A517PCJ5</accession>
<proteinExistence type="predicted"/>
<dbReference type="RefSeq" id="WP_145359982.1">
    <property type="nucleotide sequence ID" value="NZ_CP036265.1"/>
</dbReference>
<organism evidence="2 3">
    <name type="scientific">Alienimonas californiensis</name>
    <dbReference type="NCBI Taxonomy" id="2527989"/>
    <lineage>
        <taxon>Bacteria</taxon>
        <taxon>Pseudomonadati</taxon>
        <taxon>Planctomycetota</taxon>
        <taxon>Planctomycetia</taxon>
        <taxon>Planctomycetales</taxon>
        <taxon>Planctomycetaceae</taxon>
        <taxon>Alienimonas</taxon>
    </lineage>
</organism>
<sequence>MPTRSPWRLVAAWRNVHRPAAAAVAAAVLGVGGCSALQTPSMSGGKNAAARTLSPEQLRQVAATFESQGREERADRLFAVADRRAGVRPAPPGAPRPMEPPAEPPSPVPPAATQLAQAPPAAPAPTGPAARPAPGRVQQVSADVEAAAPVTRAGVVTAAGFEDAAQDGPQWGPTSSGAAWRPIARPEPEAFAVRRVPLAGAAAPPEAGMRPIPRLDATAPAP</sequence>
<reference evidence="2 3" key="1">
    <citation type="submission" date="2019-02" db="EMBL/GenBank/DDBJ databases">
        <title>Deep-cultivation of Planctomycetes and their phenomic and genomic characterization uncovers novel biology.</title>
        <authorList>
            <person name="Wiegand S."/>
            <person name="Jogler M."/>
            <person name="Boedeker C."/>
            <person name="Pinto D."/>
            <person name="Vollmers J."/>
            <person name="Rivas-Marin E."/>
            <person name="Kohn T."/>
            <person name="Peeters S.H."/>
            <person name="Heuer A."/>
            <person name="Rast P."/>
            <person name="Oberbeckmann S."/>
            <person name="Bunk B."/>
            <person name="Jeske O."/>
            <person name="Meyerdierks A."/>
            <person name="Storesund J.E."/>
            <person name="Kallscheuer N."/>
            <person name="Luecker S."/>
            <person name="Lage O.M."/>
            <person name="Pohl T."/>
            <person name="Merkel B.J."/>
            <person name="Hornburger P."/>
            <person name="Mueller R.-W."/>
            <person name="Bruemmer F."/>
            <person name="Labrenz M."/>
            <person name="Spormann A.M."/>
            <person name="Op den Camp H."/>
            <person name="Overmann J."/>
            <person name="Amann R."/>
            <person name="Jetten M.S.M."/>
            <person name="Mascher T."/>
            <person name="Medema M.H."/>
            <person name="Devos D.P."/>
            <person name="Kaster A.-K."/>
            <person name="Ovreas L."/>
            <person name="Rohde M."/>
            <person name="Galperin M.Y."/>
            <person name="Jogler C."/>
        </authorList>
    </citation>
    <scope>NUCLEOTIDE SEQUENCE [LARGE SCALE GENOMIC DNA]</scope>
    <source>
        <strain evidence="2 3">CA12</strain>
    </source>
</reference>
<feature type="compositionally biased region" description="Pro residues" evidence="1">
    <location>
        <begin position="89"/>
        <end position="110"/>
    </location>
</feature>
<dbReference type="Proteomes" id="UP000318741">
    <property type="component" value="Chromosome"/>
</dbReference>
<dbReference type="KEGG" id="acaf:CA12_31880"/>
<evidence type="ECO:0000313" key="3">
    <source>
        <dbReference type="Proteomes" id="UP000318741"/>
    </source>
</evidence>
<evidence type="ECO:0000256" key="1">
    <source>
        <dbReference type="SAM" id="MobiDB-lite"/>
    </source>
</evidence>
<gene>
    <name evidence="2" type="ORF">CA12_31880</name>
</gene>
<feature type="compositionally biased region" description="Basic and acidic residues" evidence="1">
    <location>
        <begin position="68"/>
        <end position="85"/>
    </location>
</feature>